<dbReference type="PANTHER" id="PTHR47691">
    <property type="entry name" value="REGULATOR-RELATED"/>
    <property type="match status" value="1"/>
</dbReference>
<dbReference type="InterPro" id="IPR016032">
    <property type="entry name" value="Sig_transdc_resp-reg_C-effctor"/>
</dbReference>
<comment type="caution">
    <text evidence="2">The sequence shown here is derived from an EMBL/GenBank/DDBJ whole genome shotgun (WGS) entry which is preliminary data.</text>
</comment>
<protein>
    <submittedName>
        <fullName evidence="2">ATP-binding protein</fullName>
    </submittedName>
</protein>
<dbReference type="InterPro" id="IPR000792">
    <property type="entry name" value="Tscrpt_reg_LuxR_C"/>
</dbReference>
<dbReference type="InterPro" id="IPR049945">
    <property type="entry name" value="AAA_22"/>
</dbReference>
<feature type="domain" description="HTH luxR-type" evidence="1">
    <location>
        <begin position="679"/>
        <end position="744"/>
    </location>
</feature>
<dbReference type="InterPro" id="IPR027417">
    <property type="entry name" value="P-loop_NTPase"/>
</dbReference>
<organism evidence="2 3">
    <name type="scientific">Actinoplanes sichuanensis</name>
    <dbReference type="NCBI Taxonomy" id="512349"/>
    <lineage>
        <taxon>Bacteria</taxon>
        <taxon>Bacillati</taxon>
        <taxon>Actinomycetota</taxon>
        <taxon>Actinomycetes</taxon>
        <taxon>Micromonosporales</taxon>
        <taxon>Micromonosporaceae</taxon>
        <taxon>Actinoplanes</taxon>
    </lineage>
</organism>
<dbReference type="SUPFAM" id="SSF48452">
    <property type="entry name" value="TPR-like"/>
    <property type="match status" value="1"/>
</dbReference>
<proteinExistence type="predicted"/>
<dbReference type="SUPFAM" id="SSF46894">
    <property type="entry name" value="C-terminal effector domain of the bipartite response regulators"/>
    <property type="match status" value="1"/>
</dbReference>
<accession>A0ABW4A0B6</accession>
<evidence type="ECO:0000313" key="2">
    <source>
        <dbReference type="EMBL" id="MFD1364132.1"/>
    </source>
</evidence>
<dbReference type="InterPro" id="IPR011990">
    <property type="entry name" value="TPR-like_helical_dom_sf"/>
</dbReference>
<dbReference type="PANTHER" id="PTHR47691:SF3">
    <property type="entry name" value="HTH-TYPE TRANSCRIPTIONAL REGULATOR RV0890C-RELATED"/>
    <property type="match status" value="1"/>
</dbReference>
<sequence>MGNLSAAVTSFVGRRREIGQVRERLATSRLVTLTGPGGAGKTRLAVEAAGEARRAFPDGVWFVDLAALTEDGRVASAVAAALAIRDQSARPALDRLTEFLTDRQALLLLDNCEHVLDACATLADTVLRHAPGTRILATSRQSLGIDGEHVLPVPPLSPVESVTLLTDRAAAVAPGFTVTGVNSEAVARLCTRLDGIPLAIELAATRLRTLSIDQLLQRLEDRFALLSVGSRVAAPRQRTLRATVDWSYGLCTPAEQRLWARLSVFTGGFDLDAAEAVCAGDGLERADILDLLDQLATQSLVTHRGARFGMLETIREYGQSRLAELGEQDTLRRRHRAYYLDLAVRGERDWCGPGQEQTLARVRAEHGNLRAAFEEFLTDPDGAEPALTLAAALRWHWSADGLISEGREWLERALARPAPDGRARADALWVGAWVPLLQGDQETARERLAECRRVAAATGDPVPAAHAASQAGTANLFRGDMPAAITEFRAAVDALETAGETAGVLHAQFQLAITLSHCGEHEQATAIARRAIDVGEARGEHLSQSYARWVLAFDTWRRGDPEQAHHLVLAALGLQSGFRDAVGAGLMIETLGWIAGSAGRPERAAQLLGTAYSIWRSIGTHVGVFGPPLGVHHDRCAAAATRALRPAAYRAAFEQGVQPTLEAAIGYALRQPTAVAPAPAGDDPGLTRREREIADLIAEGLSNRAIAQRLVLSTRTVDGHVQNLLAKLGFSSRSQVAAWVARVPVSGPDRVTPP</sequence>
<keyword evidence="2" id="KW-0067">ATP-binding</keyword>
<dbReference type="PRINTS" id="PR00038">
    <property type="entry name" value="HTHLUXR"/>
</dbReference>
<reference evidence="3" key="1">
    <citation type="journal article" date="2019" name="Int. J. Syst. Evol. Microbiol.">
        <title>The Global Catalogue of Microorganisms (GCM) 10K type strain sequencing project: providing services to taxonomists for standard genome sequencing and annotation.</title>
        <authorList>
            <consortium name="The Broad Institute Genomics Platform"/>
            <consortium name="The Broad Institute Genome Sequencing Center for Infectious Disease"/>
            <person name="Wu L."/>
            <person name="Ma J."/>
        </authorList>
    </citation>
    <scope>NUCLEOTIDE SEQUENCE [LARGE SCALE GENOMIC DNA]</scope>
    <source>
        <strain evidence="3">CCM 7526</strain>
    </source>
</reference>
<evidence type="ECO:0000259" key="1">
    <source>
        <dbReference type="PROSITE" id="PS50043"/>
    </source>
</evidence>
<dbReference type="SUPFAM" id="SSF52540">
    <property type="entry name" value="P-loop containing nucleoside triphosphate hydrolases"/>
    <property type="match status" value="1"/>
</dbReference>
<dbReference type="Pfam" id="PF00196">
    <property type="entry name" value="GerE"/>
    <property type="match status" value="1"/>
</dbReference>
<dbReference type="Gene3D" id="1.10.10.10">
    <property type="entry name" value="Winged helix-like DNA-binding domain superfamily/Winged helix DNA-binding domain"/>
    <property type="match status" value="1"/>
</dbReference>
<dbReference type="Pfam" id="PF13401">
    <property type="entry name" value="AAA_22"/>
    <property type="match status" value="1"/>
</dbReference>
<dbReference type="PROSITE" id="PS50043">
    <property type="entry name" value="HTH_LUXR_2"/>
    <property type="match status" value="1"/>
</dbReference>
<dbReference type="PROSITE" id="PS00622">
    <property type="entry name" value="HTH_LUXR_1"/>
    <property type="match status" value="1"/>
</dbReference>
<keyword evidence="2" id="KW-0547">Nucleotide-binding</keyword>
<dbReference type="EMBL" id="JBHTMK010000004">
    <property type="protein sequence ID" value="MFD1364132.1"/>
    <property type="molecule type" value="Genomic_DNA"/>
</dbReference>
<gene>
    <name evidence="2" type="ORF">ACFQ5G_02120</name>
</gene>
<evidence type="ECO:0000313" key="3">
    <source>
        <dbReference type="Proteomes" id="UP001597183"/>
    </source>
</evidence>
<dbReference type="GO" id="GO:0005524">
    <property type="term" value="F:ATP binding"/>
    <property type="evidence" value="ECO:0007669"/>
    <property type="project" value="UniProtKB-KW"/>
</dbReference>
<dbReference type="Gene3D" id="1.25.40.10">
    <property type="entry name" value="Tetratricopeptide repeat domain"/>
    <property type="match status" value="1"/>
</dbReference>
<dbReference type="PRINTS" id="PR00364">
    <property type="entry name" value="DISEASERSIST"/>
</dbReference>
<dbReference type="Proteomes" id="UP001597183">
    <property type="component" value="Unassembled WGS sequence"/>
</dbReference>
<dbReference type="RefSeq" id="WP_317793951.1">
    <property type="nucleotide sequence ID" value="NZ_AP028461.1"/>
</dbReference>
<name>A0ABW4A0B6_9ACTN</name>
<dbReference type="CDD" id="cd06170">
    <property type="entry name" value="LuxR_C_like"/>
    <property type="match status" value="1"/>
</dbReference>
<dbReference type="InterPro" id="IPR036388">
    <property type="entry name" value="WH-like_DNA-bd_sf"/>
</dbReference>
<keyword evidence="3" id="KW-1185">Reference proteome</keyword>
<dbReference type="SMART" id="SM00421">
    <property type="entry name" value="HTH_LUXR"/>
    <property type="match status" value="1"/>
</dbReference>
<dbReference type="Gene3D" id="3.40.50.300">
    <property type="entry name" value="P-loop containing nucleotide triphosphate hydrolases"/>
    <property type="match status" value="1"/>
</dbReference>